<reference evidence="2" key="1">
    <citation type="submission" date="2023-06" db="EMBL/GenBank/DDBJ databases">
        <authorList>
            <consortium name="Lawrence Berkeley National Laboratory"/>
            <person name="Ahrendt S."/>
            <person name="Sahu N."/>
            <person name="Indic B."/>
            <person name="Wong-Bajracharya J."/>
            <person name="Merenyi Z."/>
            <person name="Ke H.-M."/>
            <person name="Monk M."/>
            <person name="Kocsube S."/>
            <person name="Drula E."/>
            <person name="Lipzen A."/>
            <person name="Balint B."/>
            <person name="Henrissat B."/>
            <person name="Andreopoulos B."/>
            <person name="Martin F.M."/>
            <person name="Harder C.B."/>
            <person name="Rigling D."/>
            <person name="Ford K.L."/>
            <person name="Foster G.D."/>
            <person name="Pangilinan J."/>
            <person name="Papanicolaou A."/>
            <person name="Barry K."/>
            <person name="LaButti K."/>
            <person name="Viragh M."/>
            <person name="Koriabine M."/>
            <person name="Yan M."/>
            <person name="Riley R."/>
            <person name="Champramary S."/>
            <person name="Plett K.L."/>
            <person name="Tsai I.J."/>
            <person name="Slot J."/>
            <person name="Sipos G."/>
            <person name="Plett J."/>
            <person name="Nagy L.G."/>
            <person name="Grigoriev I.V."/>
        </authorList>
    </citation>
    <scope>NUCLEOTIDE SEQUENCE</scope>
    <source>
        <strain evidence="2">HWK02</strain>
    </source>
</reference>
<organism evidence="2 3">
    <name type="scientific">Armillaria luteobubalina</name>
    <dbReference type="NCBI Taxonomy" id="153913"/>
    <lineage>
        <taxon>Eukaryota</taxon>
        <taxon>Fungi</taxon>
        <taxon>Dikarya</taxon>
        <taxon>Basidiomycota</taxon>
        <taxon>Agaricomycotina</taxon>
        <taxon>Agaricomycetes</taxon>
        <taxon>Agaricomycetidae</taxon>
        <taxon>Agaricales</taxon>
        <taxon>Marasmiineae</taxon>
        <taxon>Physalacriaceae</taxon>
        <taxon>Armillaria</taxon>
    </lineage>
</organism>
<comment type="caution">
    <text evidence="2">The sequence shown here is derived from an EMBL/GenBank/DDBJ whole genome shotgun (WGS) entry which is preliminary data.</text>
</comment>
<accession>A0AA39Q449</accession>
<evidence type="ECO:0000313" key="2">
    <source>
        <dbReference type="EMBL" id="KAK0495835.1"/>
    </source>
</evidence>
<dbReference type="EMBL" id="JAUEPU010000016">
    <property type="protein sequence ID" value="KAK0495835.1"/>
    <property type="molecule type" value="Genomic_DNA"/>
</dbReference>
<proteinExistence type="predicted"/>
<evidence type="ECO:0000256" key="1">
    <source>
        <dbReference type="SAM" id="MobiDB-lite"/>
    </source>
</evidence>
<keyword evidence="3" id="KW-1185">Reference proteome</keyword>
<dbReference type="AlphaFoldDB" id="A0AA39Q449"/>
<feature type="compositionally biased region" description="Basic residues" evidence="1">
    <location>
        <begin position="356"/>
        <end position="373"/>
    </location>
</feature>
<name>A0AA39Q449_9AGAR</name>
<gene>
    <name evidence="2" type="ORF">EDD18DRAFT_1105765</name>
</gene>
<feature type="region of interest" description="Disordered" evidence="1">
    <location>
        <begin position="347"/>
        <end position="373"/>
    </location>
</feature>
<sequence>MLMRYGLVVVTGGEYLKRDVWQQRRVWQSPPILILSLASRYLAFFTQVLCSIPYVILFPDLYSTSDKTTIFGAFDFHIHGKGRLLLRRDGSTSGEQGHGKGACVEVGFGAAGGGDLMLDTLITLIEHVDHTYQFCRETTYRVPGSKVLRQSLAFAALQRLCPCPQHIYRNLDVTLPCLASEFCHKTTYRLPASRVNEGRIVWRIAQHVGWTYSEGHLVAAFAILLVEDCGLYYVWTTLPSCKGCTPGRQHHGAPSTATKYYCKTTYRVPMSKIRSIGGGWGAGEVVDLKSIGDLESFEFVRLSLAYLLATAPVLRCSPPTLLWPKAARSATYFAVRRRIDFRRARGRPSEESSFATRRRQVTASKGAHHRHVRARQGDDPLITQAPPAQTWRHVRARAFKHRRRRQDWSVLGEVNTQMGQTWKIAVYCQGGDHEYKGDNHRTPLTTPV</sequence>
<protein>
    <submittedName>
        <fullName evidence="2">Uncharacterized protein</fullName>
    </submittedName>
</protein>
<evidence type="ECO:0000313" key="3">
    <source>
        <dbReference type="Proteomes" id="UP001175228"/>
    </source>
</evidence>
<dbReference type="Proteomes" id="UP001175228">
    <property type="component" value="Unassembled WGS sequence"/>
</dbReference>